<comment type="caution">
    <text evidence="1">The sequence shown here is derived from an EMBL/GenBank/DDBJ whole genome shotgun (WGS) entry which is preliminary data.</text>
</comment>
<protein>
    <submittedName>
        <fullName evidence="1">Uncharacterized protein</fullName>
    </submittedName>
</protein>
<gene>
    <name evidence="1" type="ORF">S03H2_00071</name>
</gene>
<proteinExistence type="predicted"/>
<sequence>MIYGEEDLSAQLNEWKEFVEAYTNFTLNITEIREPELTEITYWEGYYEKDCYLATRENVNYNAIPKYNHIIILLWKLLEGQETCLAGGTWGGDWGIHDRPYGTIPYNVWWFDESYTHEGFNTHGAQIITHEFQNALRWIIHTELSFPASSLPDPYAGACDGMTLAECYISIFDAITDEMYSAIGSLFKRNVTFTSVPDGATISLV</sequence>
<reference evidence="1" key="1">
    <citation type="journal article" date="2014" name="Front. Microbiol.">
        <title>High frequency of phylogenetically diverse reductive dehalogenase-homologous genes in deep subseafloor sedimentary metagenomes.</title>
        <authorList>
            <person name="Kawai M."/>
            <person name="Futagami T."/>
            <person name="Toyoda A."/>
            <person name="Takaki Y."/>
            <person name="Nishi S."/>
            <person name="Hori S."/>
            <person name="Arai W."/>
            <person name="Tsubouchi T."/>
            <person name="Morono Y."/>
            <person name="Uchiyama I."/>
            <person name="Ito T."/>
            <person name="Fujiyama A."/>
            <person name="Inagaki F."/>
            <person name="Takami H."/>
        </authorList>
    </citation>
    <scope>NUCLEOTIDE SEQUENCE</scope>
    <source>
        <strain evidence="1">Expedition CK06-06</strain>
    </source>
</reference>
<dbReference type="EMBL" id="BARU01000005">
    <property type="protein sequence ID" value="GAH25085.1"/>
    <property type="molecule type" value="Genomic_DNA"/>
</dbReference>
<organism evidence="1">
    <name type="scientific">marine sediment metagenome</name>
    <dbReference type="NCBI Taxonomy" id="412755"/>
    <lineage>
        <taxon>unclassified sequences</taxon>
        <taxon>metagenomes</taxon>
        <taxon>ecological metagenomes</taxon>
    </lineage>
</organism>
<dbReference type="AlphaFoldDB" id="X1EXR1"/>
<accession>X1EXR1</accession>
<evidence type="ECO:0000313" key="1">
    <source>
        <dbReference type="EMBL" id="GAH25085.1"/>
    </source>
</evidence>
<name>X1EXR1_9ZZZZ</name>